<keyword evidence="1" id="KW-1185">Reference proteome</keyword>
<name>A0A914SDK8_PAREQ</name>
<evidence type="ECO:0000313" key="1">
    <source>
        <dbReference type="Proteomes" id="UP000887564"/>
    </source>
</evidence>
<organism evidence="1 2">
    <name type="scientific">Parascaris equorum</name>
    <name type="common">Equine roundworm</name>
    <dbReference type="NCBI Taxonomy" id="6256"/>
    <lineage>
        <taxon>Eukaryota</taxon>
        <taxon>Metazoa</taxon>
        <taxon>Ecdysozoa</taxon>
        <taxon>Nematoda</taxon>
        <taxon>Chromadorea</taxon>
        <taxon>Rhabditida</taxon>
        <taxon>Spirurina</taxon>
        <taxon>Ascaridomorpha</taxon>
        <taxon>Ascaridoidea</taxon>
        <taxon>Ascarididae</taxon>
        <taxon>Parascaris</taxon>
    </lineage>
</organism>
<reference evidence="2" key="1">
    <citation type="submission" date="2022-11" db="UniProtKB">
        <authorList>
            <consortium name="WormBaseParasite"/>
        </authorList>
    </citation>
    <scope>IDENTIFICATION</scope>
</reference>
<protein>
    <submittedName>
        <fullName evidence="2">Uncharacterized protein</fullName>
    </submittedName>
</protein>
<dbReference type="WBParaSite" id="PEQ_0001215101-mRNA-1">
    <property type="protein sequence ID" value="PEQ_0001215101-mRNA-1"/>
    <property type="gene ID" value="PEQ_0001215101"/>
</dbReference>
<dbReference type="Proteomes" id="UP000887564">
    <property type="component" value="Unplaced"/>
</dbReference>
<dbReference type="AlphaFoldDB" id="A0A914SDK8"/>
<proteinExistence type="predicted"/>
<sequence length="74" mass="8242">MMNSRDIGAVNQHVVYKREAALLSSVEQSLEEQLIQLNEEPINDDFCDVSKSIDATDELNKAAGALCFRLLLFA</sequence>
<evidence type="ECO:0000313" key="2">
    <source>
        <dbReference type="WBParaSite" id="PEQ_0001215101-mRNA-1"/>
    </source>
</evidence>
<accession>A0A914SDK8</accession>